<feature type="compositionally biased region" description="Acidic residues" evidence="9">
    <location>
        <begin position="367"/>
        <end position="377"/>
    </location>
</feature>
<dbReference type="InterPro" id="IPR036867">
    <property type="entry name" value="R3H_dom_sf"/>
</dbReference>
<dbReference type="OrthoDB" id="21470at2759"/>
<sequence length="1097" mass="116782">MARGGPRGRGRGRGGYGAGFDAFPGAGRTLDSPDGAFPPRGGYRGGRGGGRGRGTALAMRGQNAVGFDYASLSRPRGPPPLEGPEGLQPAQQAPDSDGDVVITPRRGYVHVHRPQHERPVERAYDPSAPGASRHALHGADLAGMLPPTGPKAMQRSGGHYVPAGGTSRRGGRGGAAPVFPQFNVPQRAYRPSEDVEAQMLAGLGLSRAGVRQFRAGDPAAARNRPMLQPVAFVASTGLDKQREGEGLQEASAEALAQGKSGRGLGFADPAAPAQPPLPESKPPMQIIELGSTDDEDDDMAALLAAYPDTRELEAHEESIVHDPLVSELPEFAHAAAVAEPSQVESDDEEDVVLVTHTSMSSAPSGPMEDDAYDSEEDRQLEAVIAAGEAAGLSASMNGATSHAPIEVDLTADDELPEPEAEPTFYIDTEASEPMQFEQSVAEAAAPALGDPVAPAPRSAEVEIDYSSDDAPNMTQRQPRGAGKKARNSAKKARRRQKGKDGQLRGFEEPPQPREGDSDLEWGSDGPPKRKGANGAGGDAVAEELRRGLTLGASGAASASSSKAKQQQAILDDLAELAANDVRARKSADDDEDSDLDRETELDGLLRFMNSMDGQRGGRQMTLDDIAIEERMASEDEWMTEESGDEDATEIVIEEQTTSVRIAVEQDEETEEQMLAIEEQIILDSDSDDSSEDSDSDDDMDELDLVMLSRGRKGKGKKAELLSDSDSDSDSDEDSDSDDSDDDDDLPKGFSWADRDEDFIAKLDRYALEHDDVLKGRDRKARNKIFRAIERGEFDDFEELTRGAISFDMDLDSKPVKGGHAGRKKWDDGSTWAENLQGQWEKDRATKAANKRKRAAERAAAAENPFHNTHKKGTKKAQKKAARAERRGERNGAAFGFDDAPQAATRGFGGVGGPASGESVLMLHHAVNLHELDLQIQHFLRDPAHTTLSLAPMDKRARAQVHMLAAAYSLTSKSKGDGAKRFPTLVKNSRSGQNVNVHRVRAVLQGRDVGFGKGAPRRDKKGGKGKSGGAVSAAGAGVARNQEGAEVGYGAEKISEDNIGHKLLTMMGWKEGSGVGHTPGSASAVGATIKISKGGLGF</sequence>
<comment type="similarity">
    <text evidence="3">Belongs to the SQS1 family.</text>
</comment>
<keyword evidence="8" id="KW-0539">Nucleus</keyword>
<dbReference type="GO" id="GO:0006397">
    <property type="term" value="P:mRNA processing"/>
    <property type="evidence" value="ECO:0007669"/>
    <property type="project" value="UniProtKB-KW"/>
</dbReference>
<keyword evidence="6" id="KW-0507">mRNA processing</keyword>
<gene>
    <name evidence="12" type="ORF">FA09DRAFT_306639</name>
</gene>
<feature type="compositionally biased region" description="Acidic residues" evidence="9">
    <location>
        <begin position="722"/>
        <end position="744"/>
    </location>
</feature>
<feature type="domain" description="G-patch" evidence="10">
    <location>
        <begin position="1055"/>
        <end position="1097"/>
    </location>
</feature>
<dbReference type="InterPro" id="IPR034082">
    <property type="entry name" value="R3H_G-patch"/>
</dbReference>
<feature type="domain" description="R3H" evidence="11">
    <location>
        <begin position="925"/>
        <end position="988"/>
    </location>
</feature>
<evidence type="ECO:0000256" key="9">
    <source>
        <dbReference type="SAM" id="MobiDB-lite"/>
    </source>
</evidence>
<dbReference type="InterPro" id="IPR000467">
    <property type="entry name" value="G_patch_dom"/>
</dbReference>
<evidence type="ECO:0000256" key="8">
    <source>
        <dbReference type="ARBA" id="ARBA00023242"/>
    </source>
</evidence>
<organism evidence="12 13">
    <name type="scientific">Tilletiopsis washingtonensis</name>
    <dbReference type="NCBI Taxonomy" id="58919"/>
    <lineage>
        <taxon>Eukaryota</taxon>
        <taxon>Fungi</taxon>
        <taxon>Dikarya</taxon>
        <taxon>Basidiomycota</taxon>
        <taxon>Ustilaginomycotina</taxon>
        <taxon>Exobasidiomycetes</taxon>
        <taxon>Entylomatales</taxon>
        <taxon>Entylomatales incertae sedis</taxon>
        <taxon>Tilletiopsis</taxon>
    </lineage>
</organism>
<dbReference type="Gene3D" id="3.30.1370.50">
    <property type="entry name" value="R3H-like domain"/>
    <property type="match status" value="1"/>
</dbReference>
<evidence type="ECO:0000256" key="1">
    <source>
        <dbReference type="ARBA" id="ARBA00004123"/>
    </source>
</evidence>
<dbReference type="Pfam" id="PF01424">
    <property type="entry name" value="R3H"/>
    <property type="match status" value="1"/>
</dbReference>
<dbReference type="SMART" id="SM00443">
    <property type="entry name" value="G_patch"/>
    <property type="match status" value="1"/>
</dbReference>
<dbReference type="PROSITE" id="PS51061">
    <property type="entry name" value="R3H"/>
    <property type="match status" value="1"/>
</dbReference>
<feature type="compositionally biased region" description="Gly residues" evidence="9">
    <location>
        <begin position="42"/>
        <end position="53"/>
    </location>
</feature>
<feature type="region of interest" description="Disordered" evidence="9">
    <location>
        <begin position="634"/>
        <end position="750"/>
    </location>
</feature>
<feature type="region of interest" description="Disordered" evidence="9">
    <location>
        <begin position="403"/>
        <end position="544"/>
    </location>
</feature>
<keyword evidence="13" id="KW-1185">Reference proteome</keyword>
<evidence type="ECO:0000313" key="13">
    <source>
        <dbReference type="Proteomes" id="UP000245946"/>
    </source>
</evidence>
<dbReference type="EMBL" id="KZ819289">
    <property type="protein sequence ID" value="PWN99108.1"/>
    <property type="molecule type" value="Genomic_DNA"/>
</dbReference>
<feature type="compositionally biased region" description="Basic and acidic residues" evidence="9">
    <location>
        <begin position="114"/>
        <end position="124"/>
    </location>
</feature>
<dbReference type="STRING" id="58919.A0A316ZDI1"/>
<evidence type="ECO:0000256" key="3">
    <source>
        <dbReference type="ARBA" id="ARBA00010306"/>
    </source>
</evidence>
<feature type="region of interest" description="Disordered" evidence="9">
    <location>
        <begin position="1"/>
        <end position="134"/>
    </location>
</feature>
<protein>
    <recommendedName>
        <fullName evidence="4">Protein SQS1</fullName>
    </recommendedName>
</protein>
<feature type="region of interest" description="Disordered" evidence="9">
    <location>
        <begin position="1008"/>
        <end position="1035"/>
    </location>
</feature>
<evidence type="ECO:0000313" key="12">
    <source>
        <dbReference type="EMBL" id="PWN99108.1"/>
    </source>
</evidence>
<dbReference type="Pfam" id="PF01585">
    <property type="entry name" value="G-patch"/>
    <property type="match status" value="1"/>
</dbReference>
<dbReference type="AlphaFoldDB" id="A0A316ZDI1"/>
<feature type="compositionally biased region" description="Acidic residues" evidence="9">
    <location>
        <begin position="634"/>
        <end position="652"/>
    </location>
</feature>
<proteinExistence type="inferred from homology"/>
<feature type="compositionally biased region" description="Acidic residues" evidence="9">
    <location>
        <begin position="409"/>
        <end position="420"/>
    </location>
</feature>
<dbReference type="GeneID" id="37268084"/>
<dbReference type="GO" id="GO:0005634">
    <property type="term" value="C:nucleus"/>
    <property type="evidence" value="ECO:0007669"/>
    <property type="project" value="UniProtKB-SubCell"/>
</dbReference>
<feature type="region of interest" description="Disordered" evidence="9">
    <location>
        <begin position="237"/>
        <end position="295"/>
    </location>
</feature>
<feature type="compositionally biased region" description="Basic residues" evidence="9">
    <location>
        <begin position="867"/>
        <end position="880"/>
    </location>
</feature>
<feature type="region of interest" description="Disordered" evidence="9">
    <location>
        <begin position="852"/>
        <end position="899"/>
    </location>
</feature>
<feature type="compositionally biased region" description="Basic and acidic residues" evidence="9">
    <location>
        <begin position="498"/>
        <end position="516"/>
    </location>
</feature>
<accession>A0A316ZDI1</accession>
<reference evidence="12 13" key="1">
    <citation type="journal article" date="2018" name="Mol. Biol. Evol.">
        <title>Broad Genomic Sampling Reveals a Smut Pathogenic Ancestry of the Fungal Clade Ustilaginomycotina.</title>
        <authorList>
            <person name="Kijpornyongpan T."/>
            <person name="Mondo S.J."/>
            <person name="Barry K."/>
            <person name="Sandor L."/>
            <person name="Lee J."/>
            <person name="Lipzen A."/>
            <person name="Pangilinan J."/>
            <person name="LaButti K."/>
            <person name="Hainaut M."/>
            <person name="Henrissat B."/>
            <person name="Grigoriev I.V."/>
            <person name="Spatafora J.W."/>
            <person name="Aime M.C."/>
        </authorList>
    </citation>
    <scope>NUCLEOTIDE SEQUENCE [LARGE SCALE GENOMIC DNA]</scope>
    <source>
        <strain evidence="12 13">MCA 4186</strain>
    </source>
</reference>
<dbReference type="SUPFAM" id="SSF82708">
    <property type="entry name" value="R3H domain"/>
    <property type="match status" value="1"/>
</dbReference>
<dbReference type="InterPro" id="IPR051189">
    <property type="entry name" value="Splicing_assoc_domain"/>
</dbReference>
<evidence type="ECO:0000256" key="5">
    <source>
        <dbReference type="ARBA" id="ARBA00022490"/>
    </source>
</evidence>
<evidence type="ECO:0000259" key="10">
    <source>
        <dbReference type="PROSITE" id="PS50174"/>
    </source>
</evidence>
<feature type="compositionally biased region" description="Pro residues" evidence="9">
    <location>
        <begin position="272"/>
        <end position="281"/>
    </location>
</feature>
<dbReference type="GO" id="GO:0005737">
    <property type="term" value="C:cytoplasm"/>
    <property type="evidence" value="ECO:0007669"/>
    <property type="project" value="UniProtKB-SubCell"/>
</dbReference>
<keyword evidence="5" id="KW-0963">Cytoplasm</keyword>
<dbReference type="CDD" id="cd02646">
    <property type="entry name" value="R3H_G-patch"/>
    <property type="match status" value="1"/>
</dbReference>
<feature type="region of interest" description="Disordered" evidence="9">
    <location>
        <begin position="357"/>
        <end position="377"/>
    </location>
</feature>
<name>A0A316ZDI1_9BASI</name>
<feature type="compositionally biased region" description="Acidic residues" evidence="9">
    <location>
        <begin position="684"/>
        <end position="703"/>
    </location>
</feature>
<feature type="compositionally biased region" description="Basic residues" evidence="9">
    <location>
        <begin position="1"/>
        <end position="12"/>
    </location>
</feature>
<dbReference type="Proteomes" id="UP000245946">
    <property type="component" value="Unassembled WGS sequence"/>
</dbReference>
<evidence type="ECO:0000256" key="4">
    <source>
        <dbReference type="ARBA" id="ARBA00018964"/>
    </source>
</evidence>
<dbReference type="InterPro" id="IPR001374">
    <property type="entry name" value="R3H_dom"/>
</dbReference>
<evidence type="ECO:0000256" key="6">
    <source>
        <dbReference type="ARBA" id="ARBA00022664"/>
    </source>
</evidence>
<keyword evidence="7" id="KW-0508">mRNA splicing</keyword>
<evidence type="ECO:0000256" key="2">
    <source>
        <dbReference type="ARBA" id="ARBA00004496"/>
    </source>
</evidence>
<comment type="subcellular location">
    <subcellularLocation>
        <location evidence="2">Cytoplasm</location>
    </subcellularLocation>
    <subcellularLocation>
        <location evidence="1">Nucleus</location>
    </subcellularLocation>
</comment>
<feature type="compositionally biased region" description="Basic residues" evidence="9">
    <location>
        <begin position="481"/>
        <end position="497"/>
    </location>
</feature>
<evidence type="ECO:0000256" key="7">
    <source>
        <dbReference type="ARBA" id="ARBA00023187"/>
    </source>
</evidence>
<dbReference type="PROSITE" id="PS50174">
    <property type="entry name" value="G_PATCH"/>
    <property type="match status" value="1"/>
</dbReference>
<evidence type="ECO:0000259" key="11">
    <source>
        <dbReference type="PROSITE" id="PS51061"/>
    </source>
</evidence>
<dbReference type="PANTHER" id="PTHR14195">
    <property type="entry name" value="G PATCH DOMAIN CONTAINING PROTEIN 2"/>
    <property type="match status" value="1"/>
</dbReference>
<dbReference type="GO" id="GO:0008380">
    <property type="term" value="P:RNA splicing"/>
    <property type="evidence" value="ECO:0007669"/>
    <property type="project" value="UniProtKB-KW"/>
</dbReference>
<dbReference type="RefSeq" id="XP_025599387.1">
    <property type="nucleotide sequence ID" value="XM_025740538.1"/>
</dbReference>
<dbReference type="GO" id="GO:0003676">
    <property type="term" value="F:nucleic acid binding"/>
    <property type="evidence" value="ECO:0007669"/>
    <property type="project" value="UniProtKB-UniRule"/>
</dbReference>